<dbReference type="STRING" id="7719.ENSCINP00000031793"/>
<dbReference type="InterPro" id="IPR001330">
    <property type="entry name" value="Prenyltrans"/>
</dbReference>
<dbReference type="SUPFAM" id="SSF48239">
    <property type="entry name" value="Terpenoid cyclases/Protein prenyltransferases"/>
    <property type="match status" value="1"/>
</dbReference>
<evidence type="ECO:0000256" key="1">
    <source>
        <dbReference type="ARBA" id="ARBA00022737"/>
    </source>
</evidence>
<accession>H2XQ59</accession>
<protein>
    <recommendedName>
        <fullName evidence="2">Prenyltransferase alpha-alpha toroid domain-containing protein</fullName>
    </recommendedName>
</protein>
<reference evidence="3" key="3">
    <citation type="submission" date="2025-08" db="UniProtKB">
        <authorList>
            <consortium name="Ensembl"/>
        </authorList>
    </citation>
    <scope>IDENTIFICATION</scope>
</reference>
<dbReference type="AlphaFoldDB" id="H2XQ59"/>
<organism evidence="3 4">
    <name type="scientific">Ciona intestinalis</name>
    <name type="common">Transparent sea squirt</name>
    <name type="synonym">Ascidia intestinalis</name>
    <dbReference type="NCBI Taxonomy" id="7719"/>
    <lineage>
        <taxon>Eukaryota</taxon>
        <taxon>Metazoa</taxon>
        <taxon>Chordata</taxon>
        <taxon>Tunicata</taxon>
        <taxon>Ascidiacea</taxon>
        <taxon>Phlebobranchia</taxon>
        <taxon>Cionidae</taxon>
        <taxon>Ciona</taxon>
    </lineage>
</organism>
<dbReference type="GO" id="GO:0003824">
    <property type="term" value="F:catalytic activity"/>
    <property type="evidence" value="ECO:0007669"/>
    <property type="project" value="InterPro"/>
</dbReference>
<dbReference type="Ensembl" id="ENSCINT00000033726.1">
    <property type="protein sequence ID" value="ENSCINP00000031793.1"/>
    <property type="gene ID" value="ENSCING00000024030.1"/>
</dbReference>
<keyword evidence="1" id="KW-0677">Repeat</keyword>
<dbReference type="Gene3D" id="1.50.10.20">
    <property type="match status" value="1"/>
</dbReference>
<sequence>MESTFEKKKHIRFFTRILQILPSRYSLLDTSRLTVAFFALSGLDVLGALDALTDTTK</sequence>
<reference evidence="3" key="4">
    <citation type="submission" date="2025-09" db="UniProtKB">
        <authorList>
            <consortium name="Ensembl"/>
        </authorList>
    </citation>
    <scope>IDENTIFICATION</scope>
</reference>
<name>H2XQ59_CIOIN</name>
<reference evidence="4" key="1">
    <citation type="journal article" date="2002" name="Science">
        <title>The draft genome of Ciona intestinalis: insights into chordate and vertebrate origins.</title>
        <authorList>
            <person name="Dehal P."/>
            <person name="Satou Y."/>
            <person name="Campbell R.K."/>
            <person name="Chapman J."/>
            <person name="Degnan B."/>
            <person name="De Tomaso A."/>
            <person name="Davidson B."/>
            <person name="Di Gregorio A."/>
            <person name="Gelpke M."/>
            <person name="Goodstein D.M."/>
            <person name="Harafuji N."/>
            <person name="Hastings K.E."/>
            <person name="Ho I."/>
            <person name="Hotta K."/>
            <person name="Huang W."/>
            <person name="Kawashima T."/>
            <person name="Lemaire P."/>
            <person name="Martinez D."/>
            <person name="Meinertzhagen I.A."/>
            <person name="Necula S."/>
            <person name="Nonaka M."/>
            <person name="Putnam N."/>
            <person name="Rash S."/>
            <person name="Saiga H."/>
            <person name="Satake M."/>
            <person name="Terry A."/>
            <person name="Yamada L."/>
            <person name="Wang H.G."/>
            <person name="Awazu S."/>
            <person name="Azumi K."/>
            <person name="Boore J."/>
            <person name="Branno M."/>
            <person name="Chin-Bow S."/>
            <person name="DeSantis R."/>
            <person name="Doyle S."/>
            <person name="Francino P."/>
            <person name="Keys D.N."/>
            <person name="Haga S."/>
            <person name="Hayashi H."/>
            <person name="Hino K."/>
            <person name="Imai K.S."/>
            <person name="Inaba K."/>
            <person name="Kano S."/>
            <person name="Kobayashi K."/>
            <person name="Kobayashi M."/>
            <person name="Lee B.I."/>
            <person name="Makabe K.W."/>
            <person name="Manohar C."/>
            <person name="Matassi G."/>
            <person name="Medina M."/>
            <person name="Mochizuki Y."/>
            <person name="Mount S."/>
            <person name="Morishita T."/>
            <person name="Miura S."/>
            <person name="Nakayama A."/>
            <person name="Nishizaka S."/>
            <person name="Nomoto H."/>
            <person name="Ohta F."/>
            <person name="Oishi K."/>
            <person name="Rigoutsos I."/>
            <person name="Sano M."/>
            <person name="Sasaki A."/>
            <person name="Sasakura Y."/>
            <person name="Shoguchi E."/>
            <person name="Shin-i T."/>
            <person name="Spagnuolo A."/>
            <person name="Stainier D."/>
            <person name="Suzuki M.M."/>
            <person name="Tassy O."/>
            <person name="Takatori N."/>
            <person name="Tokuoka M."/>
            <person name="Yagi K."/>
            <person name="Yoshizaki F."/>
            <person name="Wada S."/>
            <person name="Zhang C."/>
            <person name="Hyatt P.D."/>
            <person name="Larimer F."/>
            <person name="Detter C."/>
            <person name="Doggett N."/>
            <person name="Glavina T."/>
            <person name="Hawkins T."/>
            <person name="Richardson P."/>
            <person name="Lucas S."/>
            <person name="Kohara Y."/>
            <person name="Levine M."/>
            <person name="Satoh N."/>
            <person name="Rokhsar D.S."/>
        </authorList>
    </citation>
    <scope>NUCLEOTIDE SEQUENCE [LARGE SCALE GENOMIC DNA]</scope>
</reference>
<feature type="domain" description="Prenyltransferase alpha-alpha toroid" evidence="2">
    <location>
        <begin position="5"/>
        <end position="54"/>
    </location>
</feature>
<evidence type="ECO:0000313" key="3">
    <source>
        <dbReference type="Ensembl" id="ENSCINP00000031793.1"/>
    </source>
</evidence>
<dbReference type="HOGENOM" id="CLU_3001571_0_0_1"/>
<reference evidence="3" key="2">
    <citation type="journal article" date="2008" name="Genome Biol.">
        <title>Improved genome assembly and evidence-based global gene model set for the chordate Ciona intestinalis: new insight into intron and operon populations.</title>
        <authorList>
            <person name="Satou Y."/>
            <person name="Mineta K."/>
            <person name="Ogasawara M."/>
            <person name="Sasakura Y."/>
            <person name="Shoguchi E."/>
            <person name="Ueno K."/>
            <person name="Yamada L."/>
            <person name="Matsumoto J."/>
            <person name="Wasserscheid J."/>
            <person name="Dewar K."/>
            <person name="Wiley G.B."/>
            <person name="Macmil S.L."/>
            <person name="Roe B.A."/>
            <person name="Zeller R.W."/>
            <person name="Hastings K.E."/>
            <person name="Lemaire P."/>
            <person name="Lindquist E."/>
            <person name="Endo T."/>
            <person name="Hotta K."/>
            <person name="Inaba K."/>
        </authorList>
    </citation>
    <scope>NUCLEOTIDE SEQUENCE [LARGE SCALE GENOMIC DNA]</scope>
    <source>
        <strain evidence="3">wild type</strain>
    </source>
</reference>
<dbReference type="InterPro" id="IPR008930">
    <property type="entry name" value="Terpenoid_cyclase/PrenylTrfase"/>
</dbReference>
<evidence type="ECO:0000313" key="4">
    <source>
        <dbReference type="Proteomes" id="UP000008144"/>
    </source>
</evidence>
<dbReference type="EMBL" id="EAAA01001881">
    <property type="status" value="NOT_ANNOTATED_CDS"/>
    <property type="molecule type" value="Genomic_DNA"/>
</dbReference>
<dbReference type="InParanoid" id="H2XQ59"/>
<dbReference type="Proteomes" id="UP000008144">
    <property type="component" value="Chromosome 4"/>
</dbReference>
<proteinExistence type="predicted"/>
<dbReference type="Pfam" id="PF00432">
    <property type="entry name" value="Prenyltrans"/>
    <property type="match status" value="1"/>
</dbReference>
<keyword evidence="4" id="KW-1185">Reference proteome</keyword>
<evidence type="ECO:0000259" key="2">
    <source>
        <dbReference type="Pfam" id="PF00432"/>
    </source>
</evidence>